<dbReference type="CDD" id="cd00093">
    <property type="entry name" value="HTH_XRE"/>
    <property type="match status" value="1"/>
</dbReference>
<organism evidence="2 3">
    <name type="scientific">Lacticaseibacillus zeae DSM 20178 = KCTC 3804</name>
    <dbReference type="NCBI Taxonomy" id="1423816"/>
    <lineage>
        <taxon>Bacteria</taxon>
        <taxon>Bacillati</taxon>
        <taxon>Bacillota</taxon>
        <taxon>Bacilli</taxon>
        <taxon>Lactobacillales</taxon>
        <taxon>Lactobacillaceae</taxon>
        <taxon>Lacticaseibacillus</taxon>
    </lineage>
</organism>
<name>A0A0R1F0S5_LACZE</name>
<dbReference type="GO" id="GO:0003677">
    <property type="term" value="F:DNA binding"/>
    <property type="evidence" value="ECO:0007669"/>
    <property type="project" value="InterPro"/>
</dbReference>
<dbReference type="InterPro" id="IPR010982">
    <property type="entry name" value="Lambda_DNA-bd_dom_sf"/>
</dbReference>
<dbReference type="PATRIC" id="fig|1423816.3.peg.2676"/>
<evidence type="ECO:0000259" key="1">
    <source>
        <dbReference type="PROSITE" id="PS50943"/>
    </source>
</evidence>
<dbReference type="Proteomes" id="UP000051984">
    <property type="component" value="Unassembled WGS sequence"/>
</dbReference>
<reference evidence="2 3" key="1">
    <citation type="journal article" date="2015" name="Genome Announc.">
        <title>Expanding the biotechnology potential of lactobacilli through comparative genomics of 213 strains and associated genera.</title>
        <authorList>
            <person name="Sun Z."/>
            <person name="Harris H.M."/>
            <person name="McCann A."/>
            <person name="Guo C."/>
            <person name="Argimon S."/>
            <person name="Zhang W."/>
            <person name="Yang X."/>
            <person name="Jeffery I.B."/>
            <person name="Cooney J.C."/>
            <person name="Kagawa T.F."/>
            <person name="Liu W."/>
            <person name="Song Y."/>
            <person name="Salvetti E."/>
            <person name="Wrobel A."/>
            <person name="Rasinkangas P."/>
            <person name="Parkhill J."/>
            <person name="Rea M.C."/>
            <person name="O'Sullivan O."/>
            <person name="Ritari J."/>
            <person name="Douillard F.P."/>
            <person name="Paul Ross R."/>
            <person name="Yang R."/>
            <person name="Briner A.E."/>
            <person name="Felis G.E."/>
            <person name="de Vos W.M."/>
            <person name="Barrangou R."/>
            <person name="Klaenhammer T.R."/>
            <person name="Caufield P.W."/>
            <person name="Cui Y."/>
            <person name="Zhang H."/>
            <person name="O'Toole P.W."/>
        </authorList>
    </citation>
    <scope>NUCLEOTIDE SEQUENCE [LARGE SCALE GENOMIC DNA]</scope>
    <source>
        <strain evidence="2 3">DSM 20178</strain>
    </source>
</reference>
<dbReference type="SMART" id="SM00530">
    <property type="entry name" value="HTH_XRE"/>
    <property type="match status" value="1"/>
</dbReference>
<dbReference type="eggNOG" id="COG3093">
    <property type="taxonomic scope" value="Bacteria"/>
</dbReference>
<evidence type="ECO:0000313" key="3">
    <source>
        <dbReference type="Proteomes" id="UP000051984"/>
    </source>
</evidence>
<protein>
    <submittedName>
        <fullName evidence="2">Plasmid maintenance system antidote protein</fullName>
    </submittedName>
</protein>
<dbReference type="SUPFAM" id="SSF47413">
    <property type="entry name" value="lambda repressor-like DNA-binding domains"/>
    <property type="match status" value="1"/>
</dbReference>
<evidence type="ECO:0000313" key="2">
    <source>
        <dbReference type="EMBL" id="KRK12690.1"/>
    </source>
</evidence>
<dbReference type="AlphaFoldDB" id="A0A0R1F0S5"/>
<feature type="domain" description="HTH cro/C1-type" evidence="1">
    <location>
        <begin position="45"/>
        <end position="99"/>
    </location>
</feature>
<sequence>MFNETIGIFASTEHGHCQEGFMFEVDFNDSVPMNIVPTTSAADALKELMAYHNVTQSEFAEHINVSQKQLSFILNRHAYMSINVARKIEQATGLSARWLLQLDFNYRLSQAETNDFAQVKRFDWAKPQEK</sequence>
<dbReference type="InterPro" id="IPR001387">
    <property type="entry name" value="Cro/C1-type_HTH"/>
</dbReference>
<dbReference type="EMBL" id="AZCT01000005">
    <property type="protein sequence ID" value="KRK12690.1"/>
    <property type="molecule type" value="Genomic_DNA"/>
</dbReference>
<dbReference type="Gene3D" id="1.10.260.40">
    <property type="entry name" value="lambda repressor-like DNA-binding domains"/>
    <property type="match status" value="1"/>
</dbReference>
<dbReference type="Pfam" id="PF01381">
    <property type="entry name" value="HTH_3"/>
    <property type="match status" value="1"/>
</dbReference>
<gene>
    <name evidence="2" type="ORF">FD51_GL002575</name>
</gene>
<accession>A0A0R1F0S5</accession>
<dbReference type="PROSITE" id="PS50943">
    <property type="entry name" value="HTH_CROC1"/>
    <property type="match status" value="1"/>
</dbReference>
<comment type="caution">
    <text evidence="2">The sequence shown here is derived from an EMBL/GenBank/DDBJ whole genome shotgun (WGS) entry which is preliminary data.</text>
</comment>
<proteinExistence type="predicted"/>